<keyword evidence="3" id="KW-1185">Reference proteome</keyword>
<reference evidence="2 3" key="1">
    <citation type="journal article" date="2015" name="Sci. Rep.">
        <title>Chromosome-level genome map provides insights into diverse defense mechanisms in the medicinal fungus Ganoderma sinense.</title>
        <authorList>
            <person name="Zhu Y."/>
            <person name="Xu J."/>
            <person name="Sun C."/>
            <person name="Zhou S."/>
            <person name="Xu H."/>
            <person name="Nelson D.R."/>
            <person name="Qian J."/>
            <person name="Song J."/>
            <person name="Luo H."/>
            <person name="Xiang L."/>
            <person name="Li Y."/>
            <person name="Xu Z."/>
            <person name="Ji A."/>
            <person name="Wang L."/>
            <person name="Lu S."/>
            <person name="Hayward A."/>
            <person name="Sun W."/>
            <person name="Li X."/>
            <person name="Schwartz D.C."/>
            <person name="Wang Y."/>
            <person name="Chen S."/>
        </authorList>
    </citation>
    <scope>NUCLEOTIDE SEQUENCE [LARGE SCALE GENOMIC DNA]</scope>
    <source>
        <strain evidence="2 3">ZZ0214-1</strain>
    </source>
</reference>
<sequence length="198" mass="22302">MEPTRLLQPATPHWMQPTPPPSAEPSTDSSKLPSFLTLGLALWVVQPGDEPSDTPPPQVYIGSGRYGEAEIVYEFRLLGFGGASRERTDSTLDFPDSAEMVMAGRLRWEGWVRAFQTGDETLLPALLPDQRHSLLVIARFLRALCRQDADGIDIAEWPLFWSVFMDGFPPCQHVMRGEAHLERVSKWLKNRYPDVLGQ</sequence>
<evidence type="ECO:0000313" key="2">
    <source>
        <dbReference type="EMBL" id="PIL28516.1"/>
    </source>
</evidence>
<feature type="region of interest" description="Disordered" evidence="1">
    <location>
        <begin position="1"/>
        <end position="32"/>
    </location>
</feature>
<dbReference type="OrthoDB" id="2761968at2759"/>
<protein>
    <submittedName>
        <fullName evidence="2">Uncharacterized protein</fullName>
    </submittedName>
</protein>
<dbReference type="AlphaFoldDB" id="A0A2G8S415"/>
<evidence type="ECO:0000256" key="1">
    <source>
        <dbReference type="SAM" id="MobiDB-lite"/>
    </source>
</evidence>
<proteinExistence type="predicted"/>
<dbReference type="EMBL" id="AYKW01000023">
    <property type="protein sequence ID" value="PIL28516.1"/>
    <property type="molecule type" value="Genomic_DNA"/>
</dbReference>
<name>A0A2G8S415_9APHY</name>
<evidence type="ECO:0000313" key="3">
    <source>
        <dbReference type="Proteomes" id="UP000230002"/>
    </source>
</evidence>
<organism evidence="2 3">
    <name type="scientific">Ganoderma sinense ZZ0214-1</name>
    <dbReference type="NCBI Taxonomy" id="1077348"/>
    <lineage>
        <taxon>Eukaryota</taxon>
        <taxon>Fungi</taxon>
        <taxon>Dikarya</taxon>
        <taxon>Basidiomycota</taxon>
        <taxon>Agaricomycotina</taxon>
        <taxon>Agaricomycetes</taxon>
        <taxon>Polyporales</taxon>
        <taxon>Polyporaceae</taxon>
        <taxon>Ganoderma</taxon>
    </lineage>
</organism>
<comment type="caution">
    <text evidence="2">The sequence shown here is derived from an EMBL/GenBank/DDBJ whole genome shotgun (WGS) entry which is preliminary data.</text>
</comment>
<dbReference type="Proteomes" id="UP000230002">
    <property type="component" value="Unassembled WGS sequence"/>
</dbReference>
<gene>
    <name evidence="2" type="ORF">GSI_08554</name>
</gene>
<accession>A0A2G8S415</accession>